<evidence type="ECO:0000313" key="4">
    <source>
        <dbReference type="Proteomes" id="UP000231358"/>
    </source>
</evidence>
<dbReference type="Proteomes" id="UP000231358">
    <property type="component" value="Unassembled WGS sequence"/>
</dbReference>
<dbReference type="EMBL" id="ML737117">
    <property type="protein sequence ID" value="KAE8346141.1"/>
    <property type="molecule type" value="Genomic_DNA"/>
</dbReference>
<feature type="compositionally biased region" description="Polar residues" evidence="1">
    <location>
        <begin position="1"/>
        <end position="14"/>
    </location>
</feature>
<reference evidence="2" key="2">
    <citation type="submission" date="2019-04" db="EMBL/GenBank/DDBJ databases">
        <title>Friends and foes A comparative genomics study of 23 Aspergillus species from section Flavi.</title>
        <authorList>
            <consortium name="DOE Joint Genome Institute"/>
            <person name="Kjaerbolling I."/>
            <person name="Vesth T."/>
            <person name="Frisvad J.C."/>
            <person name="Nybo J.L."/>
            <person name="Theobald S."/>
            <person name="Kildgaard S."/>
            <person name="Isbrandt T."/>
            <person name="Kuo A."/>
            <person name="Sato A."/>
            <person name="Lyhne E.K."/>
            <person name="Kogle M.E."/>
            <person name="Wiebenga A."/>
            <person name="Kun R.S."/>
            <person name="Lubbers R.J."/>
            <person name="Makela M.R."/>
            <person name="Barry K."/>
            <person name="Chovatia M."/>
            <person name="Clum A."/>
            <person name="Daum C."/>
            <person name="Haridas S."/>
            <person name="He G."/>
            <person name="LaButti K."/>
            <person name="Lipzen A."/>
            <person name="Mondo S."/>
            <person name="Riley R."/>
            <person name="Salamov A."/>
            <person name="Simmons B.A."/>
            <person name="Magnuson J.K."/>
            <person name="Henrissat B."/>
            <person name="Mortensen U.H."/>
            <person name="Larsen T.O."/>
            <person name="Devries R.P."/>
            <person name="Grigoriev I.V."/>
            <person name="Machida M."/>
            <person name="Baker S.E."/>
            <person name="Andersen M.R."/>
        </authorList>
    </citation>
    <scope>NUCLEOTIDE SEQUENCE</scope>
    <source>
        <strain evidence="2">CBS 117612</strain>
    </source>
</reference>
<dbReference type="EMBL" id="NEXV01000198">
    <property type="protein sequence ID" value="PIG87089.1"/>
    <property type="molecule type" value="Genomic_DNA"/>
</dbReference>
<keyword evidence="4" id="KW-1185">Reference proteome</keyword>
<dbReference type="AlphaFoldDB" id="A0A2G7G2N5"/>
<gene>
    <name evidence="3" type="ORF">AARAC_004324</name>
    <name evidence="2" type="ORF">BDV24DRAFT_124343</name>
</gene>
<organism evidence="3 4">
    <name type="scientific">Aspergillus arachidicola</name>
    <dbReference type="NCBI Taxonomy" id="656916"/>
    <lineage>
        <taxon>Eukaryota</taxon>
        <taxon>Fungi</taxon>
        <taxon>Dikarya</taxon>
        <taxon>Ascomycota</taxon>
        <taxon>Pezizomycotina</taxon>
        <taxon>Eurotiomycetes</taxon>
        <taxon>Eurotiomycetidae</taxon>
        <taxon>Eurotiales</taxon>
        <taxon>Aspergillaceae</taxon>
        <taxon>Aspergillus</taxon>
        <taxon>Aspergillus subgen. Circumdati</taxon>
    </lineage>
</organism>
<evidence type="ECO:0000313" key="2">
    <source>
        <dbReference type="EMBL" id="KAE8346141.1"/>
    </source>
</evidence>
<evidence type="ECO:0000313" key="3">
    <source>
        <dbReference type="EMBL" id="PIG87089.1"/>
    </source>
</evidence>
<dbReference type="Proteomes" id="UP000325558">
    <property type="component" value="Unassembled WGS sequence"/>
</dbReference>
<evidence type="ECO:0000256" key="1">
    <source>
        <dbReference type="SAM" id="MobiDB-lite"/>
    </source>
</evidence>
<dbReference type="PANTHER" id="PTHR39697">
    <property type="entry name" value="RICIN B LECTIN DOMAIN-CONTAINING PROTEIN-RELATED"/>
    <property type="match status" value="1"/>
</dbReference>
<feature type="compositionally biased region" description="Polar residues" evidence="1">
    <location>
        <begin position="21"/>
        <end position="35"/>
    </location>
</feature>
<dbReference type="OrthoDB" id="5289641at2759"/>
<proteinExistence type="predicted"/>
<dbReference type="PANTHER" id="PTHR39697:SF1">
    <property type="entry name" value="RICIN B LECTIN DOMAIN-CONTAINING PROTEIN"/>
    <property type="match status" value="1"/>
</dbReference>
<name>A0A2G7G2N5_9EURO</name>
<sequence length="214" mass="24474">MDTPTRSFESSSVASDEGGYNTPTHDTLSHMSNDEYSAPHNAGNIPEYINPDFDLPSYSSMSESRVGVCPWKGSTYIIRDPETKLVIALEKGILGLYPEANEVASLYQCGRGSHWHCVENYRMWLGFYNAVSGTYIGHDNRKNNWRFQAKAERHDEWEWFCARQHPDGGHVLLVKHWGEFLPMRIGGKDNRELMVDAKREGGTVWEFIKVDLEK</sequence>
<protein>
    <submittedName>
        <fullName evidence="3">Uncharacterized protein</fullName>
    </submittedName>
</protein>
<feature type="region of interest" description="Disordered" evidence="1">
    <location>
        <begin position="1"/>
        <end position="36"/>
    </location>
</feature>
<accession>A0A2G7G2N5</accession>
<reference evidence="3 4" key="1">
    <citation type="submission" date="2017-05" db="EMBL/GenBank/DDBJ databases">
        <title>Genome sequence for an aflatoxigenic pathogen of Argentinian peanut, Aspergillus arachidicola.</title>
        <authorList>
            <person name="Moore G."/>
            <person name="Beltz S.B."/>
            <person name="Mack B.M."/>
        </authorList>
    </citation>
    <scope>NUCLEOTIDE SEQUENCE [LARGE SCALE GENOMIC DNA]</scope>
    <source>
        <strain evidence="3 4">CBS 117610</strain>
    </source>
</reference>